<gene>
    <name evidence="3" type="ORF">H5410_052415</name>
</gene>
<reference evidence="3 4" key="1">
    <citation type="submission" date="2020-09" db="EMBL/GenBank/DDBJ databases">
        <title>De no assembly of potato wild relative species, Solanum commersonii.</title>
        <authorList>
            <person name="Cho K."/>
        </authorList>
    </citation>
    <scope>NUCLEOTIDE SEQUENCE [LARGE SCALE GENOMIC DNA]</scope>
    <source>
        <strain evidence="3">LZ3.2</strain>
        <tissue evidence="3">Leaf</tissue>
    </source>
</reference>
<evidence type="ECO:0000256" key="2">
    <source>
        <dbReference type="SAM" id="MobiDB-lite"/>
    </source>
</evidence>
<proteinExistence type="predicted"/>
<protein>
    <submittedName>
        <fullName evidence="3">Uncharacterized protein</fullName>
    </submittedName>
</protein>
<comment type="caution">
    <text evidence="3">The sequence shown here is derived from an EMBL/GenBank/DDBJ whole genome shotgun (WGS) entry which is preliminary data.</text>
</comment>
<feature type="coiled-coil region" evidence="1">
    <location>
        <begin position="576"/>
        <end position="603"/>
    </location>
</feature>
<evidence type="ECO:0000313" key="4">
    <source>
        <dbReference type="Proteomes" id="UP000824120"/>
    </source>
</evidence>
<accession>A0A9J5X3C1</accession>
<dbReference type="OrthoDB" id="1300216at2759"/>
<feature type="region of interest" description="Disordered" evidence="2">
    <location>
        <begin position="48"/>
        <end position="83"/>
    </location>
</feature>
<dbReference type="Proteomes" id="UP000824120">
    <property type="component" value="Chromosome 10"/>
</dbReference>
<dbReference type="AlphaFoldDB" id="A0A9J5X3C1"/>
<sequence length="612" mass="67453">MLIRPPYPLSAYASGNPFTPSSLPFHFETPIPPHSISTPPSLVETPIPTITTTPPVPPPTNSNDPDLDDIPLSQLHPKIPRRPHKHISIKRTHICISFPHSASQAQLQEATESSKKRKRIGKSPPRQGVFPRGERRHEASFKDMGIAHALENKDPINWPSLMIKHMATVIDPKPGAHQLAFGNLLTTMFKDFDVPLGEGRALVSCDMITRSTIAIWRLYDEGNHAPSFPPRVPSPVATLLNDLHAVREQNETSVPNLKLLAMSSYVSGGSCSIKESAGAATKYIPTNRRMTNQEADHSMKEAFAAMGGMSGDESEDEETENQSLLAIEQTDKYHFLALVDITEPEDKENNCQIQETIQALMVGLDSKEEEEEEDKKDQISPPPSPVKTSIPTITTTPPLPLPINPNDLDLEAIPLSQLHPKIPWRPRKHISIKITHITVQLARSASQAQLQEAAESIHKLLFKLVHKGVLPRGGRRHEASLRDMGIAHALENKDPIDCPSLMIKHMARITDPKPCAHQLAFGNLITTMFTTFDVPLGEGRALVSCDMITRSTLATCRLYDESNQAPAALPRVPGPIATLLNDLHAAKEQNETLYAELEAFRNALAMSQGKVA</sequence>
<evidence type="ECO:0000313" key="3">
    <source>
        <dbReference type="EMBL" id="KAG5581788.1"/>
    </source>
</evidence>
<organism evidence="3 4">
    <name type="scientific">Solanum commersonii</name>
    <name type="common">Commerson's wild potato</name>
    <name type="synonym">Commerson's nightshade</name>
    <dbReference type="NCBI Taxonomy" id="4109"/>
    <lineage>
        <taxon>Eukaryota</taxon>
        <taxon>Viridiplantae</taxon>
        <taxon>Streptophyta</taxon>
        <taxon>Embryophyta</taxon>
        <taxon>Tracheophyta</taxon>
        <taxon>Spermatophyta</taxon>
        <taxon>Magnoliopsida</taxon>
        <taxon>eudicotyledons</taxon>
        <taxon>Gunneridae</taxon>
        <taxon>Pentapetalae</taxon>
        <taxon>asterids</taxon>
        <taxon>lamiids</taxon>
        <taxon>Solanales</taxon>
        <taxon>Solanaceae</taxon>
        <taxon>Solanoideae</taxon>
        <taxon>Solaneae</taxon>
        <taxon>Solanum</taxon>
    </lineage>
</organism>
<dbReference type="EMBL" id="JACXVP010000010">
    <property type="protein sequence ID" value="KAG5581788.1"/>
    <property type="molecule type" value="Genomic_DNA"/>
</dbReference>
<name>A0A9J5X3C1_SOLCO</name>
<feature type="region of interest" description="Disordered" evidence="2">
    <location>
        <begin position="365"/>
        <end position="399"/>
    </location>
</feature>
<evidence type="ECO:0000256" key="1">
    <source>
        <dbReference type="SAM" id="Coils"/>
    </source>
</evidence>
<keyword evidence="4" id="KW-1185">Reference proteome</keyword>
<feature type="region of interest" description="Disordered" evidence="2">
    <location>
        <begin position="105"/>
        <end position="136"/>
    </location>
</feature>
<feature type="compositionally biased region" description="Low complexity" evidence="2">
    <location>
        <begin position="386"/>
        <end position="396"/>
    </location>
</feature>
<keyword evidence="1" id="KW-0175">Coiled coil</keyword>